<organism evidence="16 17">
    <name type="scientific">Vandammella animalimorsus</name>
    <dbReference type="NCBI Taxonomy" id="2029117"/>
    <lineage>
        <taxon>Bacteria</taxon>
        <taxon>Pseudomonadati</taxon>
        <taxon>Pseudomonadota</taxon>
        <taxon>Betaproteobacteria</taxon>
        <taxon>Burkholderiales</taxon>
        <taxon>Comamonadaceae</taxon>
        <taxon>Vandammella</taxon>
    </lineage>
</organism>
<feature type="domain" description="TonB-dependent receptor-like beta-barrel" evidence="14">
    <location>
        <begin position="258"/>
        <end position="657"/>
    </location>
</feature>
<keyword evidence="5 11" id="KW-0812">Transmembrane</keyword>
<comment type="subcellular location">
    <subcellularLocation>
        <location evidence="1 11">Cell outer membrane</location>
        <topology evidence="1 11">Multi-pass membrane protein</topology>
    </subcellularLocation>
</comment>
<protein>
    <submittedName>
        <fullName evidence="16">TonB-dependent receptor</fullName>
    </submittedName>
</protein>
<feature type="signal peptide" evidence="13">
    <location>
        <begin position="1"/>
        <end position="18"/>
    </location>
</feature>
<keyword evidence="7 12" id="KW-0798">TonB box</keyword>
<keyword evidence="8 11" id="KW-0472">Membrane</keyword>
<keyword evidence="3 11" id="KW-0813">Transport</keyword>
<accession>A0A2A2AQB1</accession>
<keyword evidence="10 11" id="KW-0998">Cell outer membrane</keyword>
<keyword evidence="4 11" id="KW-1134">Transmembrane beta strand</keyword>
<evidence type="ECO:0000256" key="5">
    <source>
        <dbReference type="ARBA" id="ARBA00022692"/>
    </source>
</evidence>
<dbReference type="Gene3D" id="2.40.170.20">
    <property type="entry name" value="TonB-dependent receptor, beta-barrel domain"/>
    <property type="match status" value="1"/>
</dbReference>
<dbReference type="PANTHER" id="PTHR30069:SF29">
    <property type="entry name" value="HEMOGLOBIN AND HEMOGLOBIN-HAPTOGLOBIN-BINDING PROTEIN 1-RELATED"/>
    <property type="match status" value="1"/>
</dbReference>
<dbReference type="SUPFAM" id="SSF56935">
    <property type="entry name" value="Porins"/>
    <property type="match status" value="1"/>
</dbReference>
<dbReference type="GO" id="GO:0009279">
    <property type="term" value="C:cell outer membrane"/>
    <property type="evidence" value="ECO:0007669"/>
    <property type="project" value="UniProtKB-SubCell"/>
</dbReference>
<evidence type="ECO:0000256" key="2">
    <source>
        <dbReference type="ARBA" id="ARBA00009810"/>
    </source>
</evidence>
<evidence type="ECO:0000313" key="17">
    <source>
        <dbReference type="Proteomes" id="UP000218644"/>
    </source>
</evidence>
<evidence type="ECO:0000256" key="8">
    <source>
        <dbReference type="ARBA" id="ARBA00023136"/>
    </source>
</evidence>
<dbReference type="InterPro" id="IPR037066">
    <property type="entry name" value="Plug_dom_sf"/>
</dbReference>
<dbReference type="CDD" id="cd01347">
    <property type="entry name" value="ligand_gated_channel"/>
    <property type="match status" value="1"/>
</dbReference>
<evidence type="ECO:0000313" key="16">
    <source>
        <dbReference type="EMBL" id="PAT39943.1"/>
    </source>
</evidence>
<dbReference type="Proteomes" id="UP000218644">
    <property type="component" value="Unassembled WGS sequence"/>
</dbReference>
<evidence type="ECO:0000259" key="15">
    <source>
        <dbReference type="Pfam" id="PF07715"/>
    </source>
</evidence>
<dbReference type="EMBL" id="NSJD01000011">
    <property type="protein sequence ID" value="PAT39943.1"/>
    <property type="molecule type" value="Genomic_DNA"/>
</dbReference>
<comment type="caution">
    <text evidence="16">The sequence shown here is derived from an EMBL/GenBank/DDBJ whole genome shotgun (WGS) entry which is preliminary data.</text>
</comment>
<dbReference type="InterPro" id="IPR036942">
    <property type="entry name" value="Beta-barrel_TonB_sf"/>
</dbReference>
<evidence type="ECO:0000256" key="13">
    <source>
        <dbReference type="SAM" id="SignalP"/>
    </source>
</evidence>
<dbReference type="InterPro" id="IPR000531">
    <property type="entry name" value="Beta-barrel_TonB"/>
</dbReference>
<dbReference type="Pfam" id="PF07715">
    <property type="entry name" value="Plug"/>
    <property type="match status" value="1"/>
</dbReference>
<keyword evidence="6 13" id="KW-0732">Signal</keyword>
<name>A0A2A2AQB1_9BURK</name>
<evidence type="ECO:0000256" key="9">
    <source>
        <dbReference type="ARBA" id="ARBA00023170"/>
    </source>
</evidence>
<dbReference type="GO" id="GO:0015344">
    <property type="term" value="F:siderophore uptake transmembrane transporter activity"/>
    <property type="evidence" value="ECO:0007669"/>
    <property type="project" value="TreeGrafter"/>
</dbReference>
<evidence type="ECO:0000259" key="14">
    <source>
        <dbReference type="Pfam" id="PF00593"/>
    </source>
</evidence>
<keyword evidence="9 16" id="KW-0675">Receptor</keyword>
<sequence length="683" mass="75165">MHYRYLALALLAPLGASAADQPQPAVAGNDAFTLGEVTVLAPMAQTLLPSGDSLTQQDLRQHDQERLGQALNLLPGVHTAYSGARGEQLFYVRGFDRLQVPIYIDGVPTYVPYDGRIDLGHFTSYDLARVEVTKGFSPLTYGPNALGGAINLITRQPTRAFEGEVGGGLGLSARGRLDSRRAYANLGGRQAQWWYQIGASHLKTSSFELPGDFAPHAQQPAGRRVNSLRQDSKLSAKIGLTPNASDEYVLGLVRQDGEKGQPTYAGSLPLRGQGSRSRTRYWQWPQWDKTSYYFSSRTQLGGHSLKARLFHDRFANTLVGYDYRNGVVGGVQAGFPSRYDDHSNGLSLEADMHFWARQRTRLAYHLKQDVHRSSDDGTPWTLFKDRTQSLALEHSATLGPGLTAVAGLAYHQRKSLSARNHGTHAGSPEVPGLYEEPRGQDDAVDAQLGLYQDLGQQARWGQLRASVASKSRFATMMERYSTRFGRVIPNPDLKSERARHYELGYGLQLPGQWAFDAAVFRSDVRDSIQNVTVPAAQCSSTSCEQPQNVARARHSGLELSLHGGQGPWSMQANYTLLRRKNLSAPDVFATDTPRHKLFAAGSWAQGPWTVTASVEAASQRHSASNGKQIAAGFAVYNLKGGYRLGNGAELELGVRNLGDRLYAYSEGYPMPGRNYFVQVRYPF</sequence>
<dbReference type="InterPro" id="IPR039426">
    <property type="entry name" value="TonB-dep_rcpt-like"/>
</dbReference>
<dbReference type="GO" id="GO:0044718">
    <property type="term" value="P:siderophore transmembrane transport"/>
    <property type="evidence" value="ECO:0007669"/>
    <property type="project" value="TreeGrafter"/>
</dbReference>
<gene>
    <name evidence="16" type="ORF">CK623_07955</name>
</gene>
<evidence type="ECO:0000256" key="11">
    <source>
        <dbReference type="PROSITE-ProRule" id="PRU01360"/>
    </source>
</evidence>
<evidence type="ECO:0000256" key="6">
    <source>
        <dbReference type="ARBA" id="ARBA00022729"/>
    </source>
</evidence>
<evidence type="ECO:0000256" key="12">
    <source>
        <dbReference type="RuleBase" id="RU003357"/>
    </source>
</evidence>
<feature type="domain" description="TonB-dependent receptor plug" evidence="15">
    <location>
        <begin position="52"/>
        <end position="149"/>
    </location>
</feature>
<dbReference type="PROSITE" id="PS52016">
    <property type="entry name" value="TONB_DEPENDENT_REC_3"/>
    <property type="match status" value="1"/>
</dbReference>
<dbReference type="RefSeq" id="WP_095557055.1">
    <property type="nucleotide sequence ID" value="NZ_NSJD01000011.1"/>
</dbReference>
<evidence type="ECO:0000256" key="1">
    <source>
        <dbReference type="ARBA" id="ARBA00004571"/>
    </source>
</evidence>
<dbReference type="Gene3D" id="2.170.130.10">
    <property type="entry name" value="TonB-dependent receptor, plug domain"/>
    <property type="match status" value="1"/>
</dbReference>
<dbReference type="AlphaFoldDB" id="A0A2A2AQB1"/>
<proteinExistence type="inferred from homology"/>
<dbReference type="InterPro" id="IPR012910">
    <property type="entry name" value="Plug_dom"/>
</dbReference>
<evidence type="ECO:0000256" key="7">
    <source>
        <dbReference type="ARBA" id="ARBA00023077"/>
    </source>
</evidence>
<reference evidence="16 17" key="1">
    <citation type="submission" date="2017-08" db="EMBL/GenBank/DDBJ databases">
        <title>WGS of Clinical strains of the CDC Group NO-1 linked to zoonotic infections in humans.</title>
        <authorList>
            <person name="Bernier A.-M."/>
            <person name="Bernard K."/>
        </authorList>
    </citation>
    <scope>NUCLEOTIDE SEQUENCE [LARGE SCALE GENOMIC DNA]</scope>
    <source>
        <strain evidence="16 17">NML79-0751</strain>
    </source>
</reference>
<evidence type="ECO:0000256" key="10">
    <source>
        <dbReference type="ARBA" id="ARBA00023237"/>
    </source>
</evidence>
<comment type="similarity">
    <text evidence="2 11 12">Belongs to the TonB-dependent receptor family.</text>
</comment>
<dbReference type="PANTHER" id="PTHR30069">
    <property type="entry name" value="TONB-DEPENDENT OUTER MEMBRANE RECEPTOR"/>
    <property type="match status" value="1"/>
</dbReference>
<evidence type="ECO:0000256" key="4">
    <source>
        <dbReference type="ARBA" id="ARBA00022452"/>
    </source>
</evidence>
<dbReference type="Pfam" id="PF00593">
    <property type="entry name" value="TonB_dep_Rec_b-barrel"/>
    <property type="match status" value="1"/>
</dbReference>
<evidence type="ECO:0000256" key="3">
    <source>
        <dbReference type="ARBA" id="ARBA00022448"/>
    </source>
</evidence>
<feature type="chain" id="PRO_5012290755" evidence="13">
    <location>
        <begin position="19"/>
        <end position="683"/>
    </location>
</feature>